<keyword evidence="2" id="KW-1185">Reference proteome</keyword>
<evidence type="ECO:0000313" key="1">
    <source>
        <dbReference type="EMBL" id="MFC5403511.1"/>
    </source>
</evidence>
<gene>
    <name evidence="1" type="ORF">ACFPOF_12280</name>
</gene>
<evidence type="ECO:0008006" key="3">
    <source>
        <dbReference type="Google" id="ProtNLM"/>
    </source>
</evidence>
<name>A0ABW0HQJ4_9BACL</name>
<dbReference type="Proteomes" id="UP001596113">
    <property type="component" value="Unassembled WGS sequence"/>
</dbReference>
<comment type="caution">
    <text evidence="1">The sequence shown here is derived from an EMBL/GenBank/DDBJ whole genome shotgun (WGS) entry which is preliminary data.</text>
</comment>
<dbReference type="RefSeq" id="WP_378132926.1">
    <property type="nucleotide sequence ID" value="NZ_JBHSMI010000023.1"/>
</dbReference>
<proteinExistence type="predicted"/>
<dbReference type="EMBL" id="JBHSMI010000023">
    <property type="protein sequence ID" value="MFC5403511.1"/>
    <property type="molecule type" value="Genomic_DNA"/>
</dbReference>
<organism evidence="1 2">
    <name type="scientific">Cohnella soli</name>
    <dbReference type="NCBI Taxonomy" id="425005"/>
    <lineage>
        <taxon>Bacteria</taxon>
        <taxon>Bacillati</taxon>
        <taxon>Bacillota</taxon>
        <taxon>Bacilli</taxon>
        <taxon>Bacillales</taxon>
        <taxon>Paenibacillaceae</taxon>
        <taxon>Cohnella</taxon>
    </lineage>
</organism>
<sequence>MTNYTIFNKSNNPLYTQLTNTYLVPAIEGTPGGDAAKSGAFFILTTGSVNVGGGNSLLLQITNPNGSGKTVYISGVMGGVSEAATITIEKNGTITGGTTPTPFNANFGSANTSIVTAKQNTGNLTGTPTTFTSVPLTAGMYELKFNGGIVVTANQTLSLTIGTGAITASANLTWWEY</sequence>
<protein>
    <recommendedName>
        <fullName evidence="3">BclA C-terminal domain-containing protein</fullName>
    </recommendedName>
</protein>
<reference evidence="2" key="1">
    <citation type="journal article" date="2019" name="Int. J. Syst. Evol. Microbiol.">
        <title>The Global Catalogue of Microorganisms (GCM) 10K type strain sequencing project: providing services to taxonomists for standard genome sequencing and annotation.</title>
        <authorList>
            <consortium name="The Broad Institute Genomics Platform"/>
            <consortium name="The Broad Institute Genome Sequencing Center for Infectious Disease"/>
            <person name="Wu L."/>
            <person name="Ma J."/>
        </authorList>
    </citation>
    <scope>NUCLEOTIDE SEQUENCE [LARGE SCALE GENOMIC DNA]</scope>
    <source>
        <strain evidence="2">CGMCC 1.18575</strain>
    </source>
</reference>
<accession>A0ABW0HQJ4</accession>
<evidence type="ECO:0000313" key="2">
    <source>
        <dbReference type="Proteomes" id="UP001596113"/>
    </source>
</evidence>